<evidence type="ECO:0000313" key="4">
    <source>
        <dbReference type="Proteomes" id="UP000054241"/>
    </source>
</evidence>
<proteinExistence type="inferred from homology"/>
<evidence type="ECO:0000256" key="1">
    <source>
        <dbReference type="ARBA" id="ARBA00007169"/>
    </source>
</evidence>
<keyword evidence="3" id="KW-0378">Hydrolase</keyword>
<dbReference type="InterPro" id="IPR001031">
    <property type="entry name" value="Thioesterase"/>
</dbReference>
<dbReference type="STRING" id="67285.AQI88_15050"/>
<dbReference type="GO" id="GO:0016787">
    <property type="term" value="F:hydrolase activity"/>
    <property type="evidence" value="ECO:0007669"/>
    <property type="project" value="UniProtKB-KW"/>
</dbReference>
<evidence type="ECO:0000313" key="3">
    <source>
        <dbReference type="EMBL" id="KUM95921.1"/>
    </source>
</evidence>
<dbReference type="AlphaFoldDB" id="A0A101NMC1"/>
<dbReference type="Pfam" id="PF00975">
    <property type="entry name" value="Thioesterase"/>
    <property type="match status" value="1"/>
</dbReference>
<dbReference type="RefSeq" id="WP_066998070.1">
    <property type="nucleotide sequence ID" value="NZ_BNDU01000003.1"/>
</dbReference>
<accession>A0A101NMC1</accession>
<dbReference type="Gene3D" id="3.40.50.1820">
    <property type="entry name" value="alpha/beta hydrolase"/>
    <property type="match status" value="1"/>
</dbReference>
<dbReference type="InterPro" id="IPR029058">
    <property type="entry name" value="AB_hydrolase_fold"/>
</dbReference>
<protein>
    <submittedName>
        <fullName evidence="3">Oleoyl-ACP hydrolase</fullName>
    </submittedName>
</protein>
<dbReference type="SUPFAM" id="SSF53474">
    <property type="entry name" value="alpha/beta-Hydrolases"/>
    <property type="match status" value="1"/>
</dbReference>
<name>A0A101NMC1_9ACTN</name>
<comment type="similarity">
    <text evidence="1">Belongs to the thioesterase family.</text>
</comment>
<comment type="caution">
    <text evidence="3">The sequence shown here is derived from an EMBL/GenBank/DDBJ whole genome shotgun (WGS) entry which is preliminary data.</text>
</comment>
<dbReference type="OrthoDB" id="8480037at2"/>
<dbReference type="PANTHER" id="PTHR11487">
    <property type="entry name" value="THIOESTERASE"/>
    <property type="match status" value="1"/>
</dbReference>
<dbReference type="InterPro" id="IPR012223">
    <property type="entry name" value="TEII"/>
</dbReference>
<dbReference type="EMBL" id="LMWL01000026">
    <property type="protein sequence ID" value="KUM95921.1"/>
    <property type="molecule type" value="Genomic_DNA"/>
</dbReference>
<dbReference type="PANTHER" id="PTHR11487:SF0">
    <property type="entry name" value="S-ACYL FATTY ACID SYNTHASE THIOESTERASE, MEDIUM CHAIN"/>
    <property type="match status" value="1"/>
</dbReference>
<dbReference type="Proteomes" id="UP000054241">
    <property type="component" value="Unassembled WGS sequence"/>
</dbReference>
<dbReference type="GO" id="GO:0008610">
    <property type="term" value="P:lipid biosynthetic process"/>
    <property type="evidence" value="ECO:0007669"/>
    <property type="project" value="TreeGrafter"/>
</dbReference>
<feature type="domain" description="Thioesterase" evidence="2">
    <location>
        <begin position="24"/>
        <end position="241"/>
    </location>
</feature>
<organism evidence="3 4">
    <name type="scientific">Streptomyces cellostaticus</name>
    <dbReference type="NCBI Taxonomy" id="67285"/>
    <lineage>
        <taxon>Bacteria</taxon>
        <taxon>Bacillati</taxon>
        <taxon>Actinomycetota</taxon>
        <taxon>Actinomycetes</taxon>
        <taxon>Kitasatosporales</taxon>
        <taxon>Streptomycetaceae</taxon>
        <taxon>Streptomyces</taxon>
    </lineage>
</organism>
<reference evidence="3 4" key="1">
    <citation type="submission" date="2015-10" db="EMBL/GenBank/DDBJ databases">
        <title>Draft genome sequence of Streptomyces cellostaticus DSM 40189, type strain for the species Streptomyces cellostaticus.</title>
        <authorList>
            <person name="Ruckert C."/>
            <person name="Winkler A."/>
            <person name="Kalinowski J."/>
            <person name="Kampfer P."/>
            <person name="Glaeser S."/>
        </authorList>
    </citation>
    <scope>NUCLEOTIDE SEQUENCE [LARGE SCALE GENOMIC DNA]</scope>
    <source>
        <strain evidence="3 4">DSM 40189</strain>
    </source>
</reference>
<sequence>MSVLSVDDDLWCRRYHPSPTATARLVCFPHAGGSAPFYLPVATALSPDVDVIAIQYPGRLERRTEQPLTDVDAFAERIHDLLLRQPPLPVTFFGHSLGATIAFETVRRLEAGGSEVAHLFASGRRAPSAHREARGVHLRDDDGILAEVRRLNGTAASVLGDQELMRAALPSLRADYQAAETYRCAPEATIDCAVTVLTGDTDPETTLPEAHAWERHTTSTCTVRTFPGGHFFITAHVNAITALLKEHFARTAGSDRGTAVRP</sequence>
<keyword evidence="4" id="KW-1185">Reference proteome</keyword>
<gene>
    <name evidence="3" type="ORF">AQI88_15050</name>
</gene>
<evidence type="ECO:0000259" key="2">
    <source>
        <dbReference type="Pfam" id="PF00975"/>
    </source>
</evidence>